<evidence type="ECO:0000256" key="1">
    <source>
        <dbReference type="ARBA" id="ARBA00022468"/>
    </source>
</evidence>
<dbReference type="EMBL" id="CAADRA010005357">
    <property type="protein sequence ID" value="VFT88881.1"/>
    <property type="molecule type" value="Genomic_DNA"/>
</dbReference>
<keyword evidence="3" id="KW-0677">Repeat</keyword>
<dbReference type="SUPFAM" id="SSF52047">
    <property type="entry name" value="RNI-like"/>
    <property type="match status" value="1"/>
</dbReference>
<dbReference type="GO" id="GO:0031267">
    <property type="term" value="F:small GTPase binding"/>
    <property type="evidence" value="ECO:0007669"/>
    <property type="project" value="TreeGrafter"/>
</dbReference>
<dbReference type="Proteomes" id="UP000332933">
    <property type="component" value="Unassembled WGS sequence"/>
</dbReference>
<dbReference type="PANTHER" id="PTHR24113">
    <property type="entry name" value="RAN GTPASE-ACTIVATING PROTEIN 1"/>
    <property type="match status" value="1"/>
</dbReference>
<dbReference type="Gene3D" id="3.80.10.10">
    <property type="entry name" value="Ribonuclease Inhibitor"/>
    <property type="match status" value="1"/>
</dbReference>
<accession>A0A485KUH5</accession>
<sequence length="182" mass="20107">MTMLSMSGSFLNKQSVAALCQGLVHSNVEVLDLSHAELSRTSMAAVLRVLPRTNIRSLNLRANSFGARGTAALFDARIRELDASNNDVDDDVYKCLALALPKLLVRKVDLYDNPLTDAAALVLPDCLSKSSRLVQLLVERNDLSKDAEDALIQAAQEHRVRLWTEFDDVDEEDDDEVIPKGQ</sequence>
<evidence type="ECO:0000313" key="5">
    <source>
        <dbReference type="EMBL" id="VFT88881.1"/>
    </source>
</evidence>
<dbReference type="AlphaFoldDB" id="A0A485KUH5"/>
<reference evidence="5 6" key="1">
    <citation type="submission" date="2019-03" db="EMBL/GenBank/DDBJ databases">
        <authorList>
            <person name="Gaulin E."/>
            <person name="Dumas B."/>
        </authorList>
    </citation>
    <scope>NUCLEOTIDE SEQUENCE [LARGE SCALE GENOMIC DNA]</scope>
    <source>
        <strain evidence="5">CBS 568.67</strain>
    </source>
</reference>
<protein>
    <submittedName>
        <fullName evidence="5">Aste57867_12026 protein</fullName>
    </submittedName>
</protein>
<proteinExistence type="predicted"/>
<evidence type="ECO:0000256" key="3">
    <source>
        <dbReference type="ARBA" id="ARBA00022737"/>
    </source>
</evidence>
<dbReference type="PANTHER" id="PTHR24113:SF12">
    <property type="entry name" value="RAN GTPASE-ACTIVATING PROTEIN 1"/>
    <property type="match status" value="1"/>
</dbReference>
<keyword evidence="1" id="KW-0343">GTPase activation</keyword>
<keyword evidence="2" id="KW-0433">Leucine-rich repeat</keyword>
<reference evidence="4" key="2">
    <citation type="submission" date="2019-06" db="EMBL/GenBank/DDBJ databases">
        <title>Genomics analysis of Aphanomyces spp. identifies a new class of oomycete effector associated with host adaptation.</title>
        <authorList>
            <person name="Gaulin E."/>
        </authorList>
    </citation>
    <scope>NUCLEOTIDE SEQUENCE</scope>
    <source>
        <strain evidence="4">CBS 578.67</strain>
    </source>
</reference>
<name>A0A485KUH5_9STRA</name>
<organism evidence="5 6">
    <name type="scientific">Aphanomyces stellatus</name>
    <dbReference type="NCBI Taxonomy" id="120398"/>
    <lineage>
        <taxon>Eukaryota</taxon>
        <taxon>Sar</taxon>
        <taxon>Stramenopiles</taxon>
        <taxon>Oomycota</taxon>
        <taxon>Saprolegniomycetes</taxon>
        <taxon>Saprolegniales</taxon>
        <taxon>Verrucalvaceae</taxon>
        <taxon>Aphanomyces</taxon>
    </lineage>
</organism>
<keyword evidence="6" id="KW-1185">Reference proteome</keyword>
<dbReference type="EMBL" id="VJMH01005336">
    <property type="protein sequence ID" value="KAF0697254.1"/>
    <property type="molecule type" value="Genomic_DNA"/>
</dbReference>
<dbReference type="InterPro" id="IPR032675">
    <property type="entry name" value="LRR_dom_sf"/>
</dbReference>
<dbReference type="InterPro" id="IPR027038">
    <property type="entry name" value="RanGap"/>
</dbReference>
<dbReference type="GO" id="GO:0005634">
    <property type="term" value="C:nucleus"/>
    <property type="evidence" value="ECO:0007669"/>
    <property type="project" value="TreeGrafter"/>
</dbReference>
<gene>
    <name evidence="5" type="primary">Aste57867_12026</name>
    <name evidence="4" type="ORF">As57867_011981</name>
    <name evidence="5" type="ORF">ASTE57867_12026</name>
</gene>
<evidence type="ECO:0000256" key="2">
    <source>
        <dbReference type="ARBA" id="ARBA00022614"/>
    </source>
</evidence>
<evidence type="ECO:0000313" key="6">
    <source>
        <dbReference type="Proteomes" id="UP000332933"/>
    </source>
</evidence>
<dbReference type="GO" id="GO:0005096">
    <property type="term" value="F:GTPase activator activity"/>
    <property type="evidence" value="ECO:0007669"/>
    <property type="project" value="UniProtKB-KW"/>
</dbReference>
<dbReference type="OrthoDB" id="120976at2759"/>
<dbReference type="GO" id="GO:0048471">
    <property type="term" value="C:perinuclear region of cytoplasm"/>
    <property type="evidence" value="ECO:0007669"/>
    <property type="project" value="TreeGrafter"/>
</dbReference>
<dbReference type="GO" id="GO:0005829">
    <property type="term" value="C:cytosol"/>
    <property type="evidence" value="ECO:0007669"/>
    <property type="project" value="TreeGrafter"/>
</dbReference>
<dbReference type="GO" id="GO:0006913">
    <property type="term" value="P:nucleocytoplasmic transport"/>
    <property type="evidence" value="ECO:0007669"/>
    <property type="project" value="TreeGrafter"/>
</dbReference>
<evidence type="ECO:0000313" key="4">
    <source>
        <dbReference type="EMBL" id="KAF0697254.1"/>
    </source>
</evidence>